<comment type="caution">
    <text evidence="6">The sequence shown here is derived from an EMBL/GenBank/DDBJ whole genome shotgun (WGS) entry which is preliminary data.</text>
</comment>
<feature type="DNA-binding region" description="H-T-H motif" evidence="4">
    <location>
        <begin position="60"/>
        <end position="79"/>
    </location>
</feature>
<dbReference type="Gene3D" id="1.10.10.60">
    <property type="entry name" value="Homeodomain-like"/>
    <property type="match status" value="1"/>
</dbReference>
<feature type="domain" description="HTH tetR-type" evidence="5">
    <location>
        <begin position="37"/>
        <end position="97"/>
    </location>
</feature>
<reference evidence="6" key="1">
    <citation type="journal article" date="2014" name="Int. J. Syst. Evol. Microbiol.">
        <title>Complete genome sequence of Corynebacterium casei LMG S-19264T (=DSM 44701T), isolated from a smear-ripened cheese.</title>
        <authorList>
            <consortium name="US DOE Joint Genome Institute (JGI-PGF)"/>
            <person name="Walter F."/>
            <person name="Albersmeier A."/>
            <person name="Kalinowski J."/>
            <person name="Ruckert C."/>
        </authorList>
    </citation>
    <scope>NUCLEOTIDE SEQUENCE</scope>
    <source>
        <strain evidence="6">JCM 3346</strain>
    </source>
</reference>
<evidence type="ECO:0000256" key="3">
    <source>
        <dbReference type="ARBA" id="ARBA00023163"/>
    </source>
</evidence>
<dbReference type="Pfam" id="PF02909">
    <property type="entry name" value="TetR_C_1"/>
    <property type="match status" value="1"/>
</dbReference>
<accession>A0A918F6Y6</accession>
<evidence type="ECO:0000313" key="7">
    <source>
        <dbReference type="Proteomes" id="UP000610303"/>
    </source>
</evidence>
<gene>
    <name evidence="6" type="ORF">GCM10010196_03910</name>
</gene>
<dbReference type="InterPro" id="IPR004111">
    <property type="entry name" value="Repressor_TetR_C"/>
</dbReference>
<keyword evidence="7" id="KW-1185">Reference proteome</keyword>
<dbReference type="PANTHER" id="PTHR30055">
    <property type="entry name" value="HTH-TYPE TRANSCRIPTIONAL REGULATOR RUTR"/>
    <property type="match status" value="1"/>
</dbReference>
<dbReference type="PROSITE" id="PS50977">
    <property type="entry name" value="HTH_TETR_2"/>
    <property type="match status" value="1"/>
</dbReference>
<dbReference type="InterPro" id="IPR001647">
    <property type="entry name" value="HTH_TetR"/>
</dbReference>
<dbReference type="Proteomes" id="UP000610303">
    <property type="component" value="Unassembled WGS sequence"/>
</dbReference>
<keyword evidence="1" id="KW-0805">Transcription regulation</keyword>
<dbReference type="GO" id="GO:0000976">
    <property type="term" value="F:transcription cis-regulatory region binding"/>
    <property type="evidence" value="ECO:0007669"/>
    <property type="project" value="TreeGrafter"/>
</dbReference>
<dbReference type="Pfam" id="PF00440">
    <property type="entry name" value="TetR_N"/>
    <property type="match status" value="1"/>
</dbReference>
<dbReference type="EMBL" id="BMRJ01000001">
    <property type="protein sequence ID" value="GGR14514.1"/>
    <property type="molecule type" value="Genomic_DNA"/>
</dbReference>
<proteinExistence type="predicted"/>
<dbReference type="GO" id="GO:0003700">
    <property type="term" value="F:DNA-binding transcription factor activity"/>
    <property type="evidence" value="ECO:0007669"/>
    <property type="project" value="TreeGrafter"/>
</dbReference>
<dbReference type="AlphaFoldDB" id="A0A918F6Y6"/>
<keyword evidence="3" id="KW-0804">Transcription</keyword>
<dbReference type="GO" id="GO:0045892">
    <property type="term" value="P:negative regulation of DNA-templated transcription"/>
    <property type="evidence" value="ECO:0007669"/>
    <property type="project" value="InterPro"/>
</dbReference>
<dbReference type="Gene3D" id="1.10.357.10">
    <property type="entry name" value="Tetracycline Repressor, domain 2"/>
    <property type="match status" value="1"/>
</dbReference>
<keyword evidence="2 4" id="KW-0238">DNA-binding</keyword>
<evidence type="ECO:0000256" key="2">
    <source>
        <dbReference type="ARBA" id="ARBA00023125"/>
    </source>
</evidence>
<evidence type="ECO:0000313" key="6">
    <source>
        <dbReference type="EMBL" id="GGR14514.1"/>
    </source>
</evidence>
<name>A0A918F6Y6_AGRME</name>
<dbReference type="PANTHER" id="PTHR30055:SF151">
    <property type="entry name" value="TRANSCRIPTIONAL REGULATORY PROTEIN"/>
    <property type="match status" value="1"/>
</dbReference>
<evidence type="ECO:0000256" key="4">
    <source>
        <dbReference type="PROSITE-ProRule" id="PRU00335"/>
    </source>
</evidence>
<reference evidence="6" key="2">
    <citation type="submission" date="2020-09" db="EMBL/GenBank/DDBJ databases">
        <authorList>
            <person name="Sun Q."/>
            <person name="Ohkuma M."/>
        </authorList>
    </citation>
    <scope>NUCLEOTIDE SEQUENCE</scope>
    <source>
        <strain evidence="6">JCM 3346</strain>
    </source>
</reference>
<evidence type="ECO:0000259" key="5">
    <source>
        <dbReference type="PROSITE" id="PS50977"/>
    </source>
</evidence>
<dbReference type="InterPro" id="IPR050109">
    <property type="entry name" value="HTH-type_TetR-like_transc_reg"/>
</dbReference>
<organism evidence="6 7">
    <name type="scientific">Agromyces mediolanus</name>
    <name type="common">Corynebacterium mediolanum</name>
    <dbReference type="NCBI Taxonomy" id="41986"/>
    <lineage>
        <taxon>Bacteria</taxon>
        <taxon>Bacillati</taxon>
        <taxon>Actinomycetota</taxon>
        <taxon>Actinomycetes</taxon>
        <taxon>Micrococcales</taxon>
        <taxon>Microbacteriaceae</taxon>
        <taxon>Agromyces</taxon>
    </lineage>
</organism>
<dbReference type="RefSeq" id="WP_189083627.1">
    <property type="nucleotide sequence ID" value="NZ_BMRJ01000001.1"/>
</dbReference>
<evidence type="ECO:0000256" key="1">
    <source>
        <dbReference type="ARBA" id="ARBA00023015"/>
    </source>
</evidence>
<sequence length="261" mass="27674">MPDDRTGTSAGDPAASIRLLWRARLAQPASRPGPRPTLSVDRLVEAAIELADAEGMTALTMRRLAERLATKPMSLYRYVPGRAELVDLMFDRVYEGMPRTPHGGTDWRARVRALADANRALYLAHPWAAELSTLRPPLGPGQLAKYEHELGAFAGSGLSDLEVDDALTLVLSFVRANAADALAAERSRAASGLDDRGWWAVAGPILSGLVTDDAYPLASRIGSAAGEARGSAHDPEHAYEFGLEVILSSLGVLAAGAPDAG</sequence>
<dbReference type="InterPro" id="IPR036271">
    <property type="entry name" value="Tet_transcr_reg_TetR-rel_C_sf"/>
</dbReference>
<dbReference type="InterPro" id="IPR009057">
    <property type="entry name" value="Homeodomain-like_sf"/>
</dbReference>
<dbReference type="SUPFAM" id="SSF48498">
    <property type="entry name" value="Tetracyclin repressor-like, C-terminal domain"/>
    <property type="match status" value="1"/>
</dbReference>
<protein>
    <submittedName>
        <fullName evidence="6">TetR family transcriptional regulator</fullName>
    </submittedName>
</protein>
<dbReference type="SUPFAM" id="SSF46689">
    <property type="entry name" value="Homeodomain-like"/>
    <property type="match status" value="1"/>
</dbReference>